<protein>
    <submittedName>
        <fullName evidence="1">Nucleotidyltransferase domain-containing protein</fullName>
    </submittedName>
</protein>
<sequence>MKIHHREAVLRTVSGSINRNLNDEASDRDVKYFVLPNFNDLYTGSLYKNFQTSTTEDIEIHDVRKLEKLLTNSNLTFLELLYSVEVDTFGYAEIEQLLNYRDRISTINLKSLFNSCFGMYRGQVRDLTKPNSETQKSMIAQYGYNTKKAMMSLHFLLFLIRFHKSEFKDFKGAITYEGTDRAYMLGLKHGELSLDEFKKITRLNEEKALKLEQSYYEVPLDKEANYYLKTLLQTLVKNHIKTM</sequence>
<dbReference type="GeneID" id="93479910"/>
<gene>
    <name evidence="1" type="ORF">V6668_30555</name>
</gene>
<name>A0ABD8B3S6_PAEAM</name>
<accession>A0ABD8B3S6</accession>
<evidence type="ECO:0000313" key="1">
    <source>
        <dbReference type="EMBL" id="WWP24004.1"/>
    </source>
</evidence>
<proteinExistence type="predicted"/>
<evidence type="ECO:0000313" key="2">
    <source>
        <dbReference type="Proteomes" id="UP001364764"/>
    </source>
</evidence>
<dbReference type="EMBL" id="CP145893">
    <property type="protein sequence ID" value="WWP24004.1"/>
    <property type="molecule type" value="Genomic_DNA"/>
</dbReference>
<organism evidence="1 2">
    <name type="scientific">Paenibacillus amylolyticus</name>
    <dbReference type="NCBI Taxonomy" id="1451"/>
    <lineage>
        <taxon>Bacteria</taxon>
        <taxon>Bacillati</taxon>
        <taxon>Bacillota</taxon>
        <taxon>Bacilli</taxon>
        <taxon>Bacillales</taxon>
        <taxon>Paenibacillaceae</taxon>
        <taxon>Paenibacillus</taxon>
    </lineage>
</organism>
<reference evidence="1 2" key="1">
    <citation type="submission" date="2024-02" db="EMBL/GenBank/DDBJ databases">
        <title>Complete sequences of two Paenibacillus sp. strains and one Lysinibacillus strain isolated from the environment on STAA medium highlight biotechnological potential.</title>
        <authorList>
            <person name="Attere S.A."/>
            <person name="Piche L.C."/>
            <person name="Intertaglia L."/>
            <person name="Lami R."/>
            <person name="Charette S.J."/>
            <person name="Vincent A.T."/>
        </authorList>
    </citation>
    <scope>NUCLEOTIDE SEQUENCE [LARGE SCALE GENOMIC DNA]</scope>
    <source>
        <strain evidence="1 2">Y5S-7</strain>
        <plasmid evidence="1 2">pY5S7-1</plasmid>
    </source>
</reference>
<dbReference type="Proteomes" id="UP001364764">
    <property type="component" value="Plasmid pY5S7-1"/>
</dbReference>
<dbReference type="Pfam" id="PF10127">
    <property type="entry name" value="RlaP"/>
    <property type="match status" value="1"/>
</dbReference>
<geneLocation type="plasmid" evidence="1 2">
    <name>pY5S7-1</name>
</geneLocation>
<dbReference type="InterPro" id="IPR018775">
    <property type="entry name" value="RlaP"/>
</dbReference>
<dbReference type="RefSeq" id="WP_338709138.1">
    <property type="nucleotide sequence ID" value="NZ_CP145893.1"/>
</dbReference>
<dbReference type="AlphaFoldDB" id="A0ABD8B3S6"/>
<keyword evidence="1" id="KW-0614">Plasmid</keyword>